<dbReference type="CDD" id="cd09917">
    <property type="entry name" value="F-box_SF"/>
    <property type="match status" value="1"/>
</dbReference>
<name>A0AAW0CZY0_9AGAR</name>
<evidence type="ECO:0000313" key="2">
    <source>
        <dbReference type="EMBL" id="KAK7044358.1"/>
    </source>
</evidence>
<reference evidence="2 3" key="1">
    <citation type="journal article" date="2024" name="J Genomics">
        <title>Draft genome sequencing and assembly of Favolaschia claudopus CIRM-BRFM 2984 isolated from oak limbs.</title>
        <authorList>
            <person name="Navarro D."/>
            <person name="Drula E."/>
            <person name="Chaduli D."/>
            <person name="Cazenave R."/>
            <person name="Ahrendt S."/>
            <person name="Wang J."/>
            <person name="Lipzen A."/>
            <person name="Daum C."/>
            <person name="Barry K."/>
            <person name="Grigoriev I.V."/>
            <person name="Favel A."/>
            <person name="Rosso M.N."/>
            <person name="Martin F."/>
        </authorList>
    </citation>
    <scope>NUCLEOTIDE SEQUENCE [LARGE SCALE GENOMIC DNA]</scope>
    <source>
        <strain evidence="2 3">CIRM-BRFM 2984</strain>
    </source>
</reference>
<dbReference type="Proteomes" id="UP001362999">
    <property type="component" value="Unassembled WGS sequence"/>
</dbReference>
<dbReference type="SUPFAM" id="SSF81383">
    <property type="entry name" value="F-box domain"/>
    <property type="match status" value="1"/>
</dbReference>
<dbReference type="InterPro" id="IPR001810">
    <property type="entry name" value="F-box_dom"/>
</dbReference>
<dbReference type="Gene3D" id="1.20.1280.50">
    <property type="match status" value="1"/>
</dbReference>
<dbReference type="AlphaFoldDB" id="A0AAW0CZY0"/>
<protein>
    <submittedName>
        <fullName evidence="2">F-box domain protein</fullName>
    </submittedName>
</protein>
<comment type="caution">
    <text evidence="2">The sequence shown here is derived from an EMBL/GenBank/DDBJ whole genome shotgun (WGS) entry which is preliminary data.</text>
</comment>
<evidence type="ECO:0000259" key="1">
    <source>
        <dbReference type="Pfam" id="PF12937"/>
    </source>
</evidence>
<dbReference type="InterPro" id="IPR036047">
    <property type="entry name" value="F-box-like_dom_sf"/>
</dbReference>
<feature type="domain" description="F-box" evidence="1">
    <location>
        <begin position="12"/>
        <end position="53"/>
    </location>
</feature>
<accession>A0AAW0CZY0</accession>
<gene>
    <name evidence="2" type="ORF">R3P38DRAFT_161177</name>
</gene>
<dbReference type="Pfam" id="PF12937">
    <property type="entry name" value="F-box-like"/>
    <property type="match status" value="1"/>
</dbReference>
<proteinExistence type="predicted"/>
<dbReference type="EMBL" id="JAWWNJ010000011">
    <property type="protein sequence ID" value="KAK7044358.1"/>
    <property type="molecule type" value="Genomic_DNA"/>
</dbReference>
<evidence type="ECO:0000313" key="3">
    <source>
        <dbReference type="Proteomes" id="UP001362999"/>
    </source>
</evidence>
<organism evidence="2 3">
    <name type="scientific">Favolaschia claudopus</name>
    <dbReference type="NCBI Taxonomy" id="2862362"/>
    <lineage>
        <taxon>Eukaryota</taxon>
        <taxon>Fungi</taxon>
        <taxon>Dikarya</taxon>
        <taxon>Basidiomycota</taxon>
        <taxon>Agaricomycotina</taxon>
        <taxon>Agaricomycetes</taxon>
        <taxon>Agaricomycetidae</taxon>
        <taxon>Agaricales</taxon>
        <taxon>Marasmiineae</taxon>
        <taxon>Mycenaceae</taxon>
        <taxon>Favolaschia</taxon>
    </lineage>
</organism>
<keyword evidence="3" id="KW-1185">Reference proteome</keyword>
<sequence length="233" mass="26432">MSTAQDTVFSSPELLELILSHLSMRDLLCTAPLVSKTWQATTKSPSLQRILFFESDPSADPSDPAQNPLLAELFSPFLARLERQNPSVYHWPGRTASIKAMPWANNPDAFRRVGASWRRMLVTQPSVRTLTVKYVTSGSAGSSSLWARMSDLSLRMGYLYDLVLPLTQDGVWFWVDWHDAGPGREYNSEITLHLWKPISWVVDDDEHVQRDRTFESEEMQIVEIPFSPKCSSG</sequence>